<evidence type="ECO:0000256" key="14">
    <source>
        <dbReference type="ARBA" id="ARBA00044632"/>
    </source>
</evidence>
<dbReference type="Proteomes" id="UP000030345">
    <property type="component" value="Unassembled WGS sequence"/>
</dbReference>
<evidence type="ECO:0000256" key="15">
    <source>
        <dbReference type="ARBA" id="ARBA00060177"/>
    </source>
</evidence>
<feature type="domain" description="FPG-type" evidence="17">
    <location>
        <begin position="258"/>
        <end position="292"/>
    </location>
</feature>
<gene>
    <name evidence="16" type="primary">mutM</name>
    <name evidence="16" type="synonym">fpg</name>
    <name evidence="19" type="ORF">EV02_0892</name>
</gene>
<feature type="active site" description="Schiff-base intermediate with DNA" evidence="16">
    <location>
        <position position="2"/>
    </location>
</feature>
<dbReference type="NCBIfam" id="NF010551">
    <property type="entry name" value="PRK13945.1"/>
    <property type="match status" value="1"/>
</dbReference>
<keyword evidence="6 16" id="KW-0863">Zinc-finger</keyword>
<dbReference type="AlphaFoldDB" id="A0A0A2B6K2"/>
<accession>A0A0A2B6K2</accession>
<sequence length="292" mass="33664">MPELPEVETVRRGLEQKLNNFIIKKVEVCRDSTVAFPIKKEEFIKGLLNSLIYKWDRRGKYLIAQLKEVQDENAQFLLENSKNNGFLVVHLRMTGYFKFIENLSHPCKHTRIRFFDKNNNELRYIDVRSFGQMWWVNKELSLNKIIKGLGSLGPEPFSKDFDANYLKKVISKRTKSIKAILLDQTIVAGIGNIYADESLYSAGISPFREARTVKKNELIKLKESIVTVLKKSIGSGGTTFSDFRDLEGENGNFGLQTNVYRRTGKECRKCGNLIERQKISGRSTHWCPKCQK</sequence>
<dbReference type="SUPFAM" id="SSF57716">
    <property type="entry name" value="Glucocorticoid receptor-like (DNA-binding domain)"/>
    <property type="match status" value="1"/>
</dbReference>
<dbReference type="GO" id="GO:0003690">
    <property type="term" value="F:double-stranded DNA binding"/>
    <property type="evidence" value="ECO:0007669"/>
    <property type="project" value="UniProtKB-ARBA"/>
</dbReference>
<evidence type="ECO:0000256" key="2">
    <source>
        <dbReference type="ARBA" id="ARBA00009409"/>
    </source>
</evidence>
<dbReference type="SMART" id="SM00898">
    <property type="entry name" value="Fapy_DNA_glyco"/>
    <property type="match status" value="1"/>
</dbReference>
<dbReference type="EC" id="4.2.99.18" evidence="16"/>
<comment type="caution">
    <text evidence="19">The sequence shown here is derived from an EMBL/GenBank/DDBJ whole genome shotgun (WGS) entry which is preliminary data.</text>
</comment>
<dbReference type="Gene3D" id="3.20.190.10">
    <property type="entry name" value="MutM-like, N-terminal"/>
    <property type="match status" value="1"/>
</dbReference>
<evidence type="ECO:0000313" key="20">
    <source>
        <dbReference type="Proteomes" id="UP000030345"/>
    </source>
</evidence>
<organism evidence="19 20">
    <name type="scientific">Prochlorococcus marinus str. SB</name>
    <dbReference type="NCBI Taxonomy" id="59926"/>
    <lineage>
        <taxon>Bacteria</taxon>
        <taxon>Bacillati</taxon>
        <taxon>Cyanobacteriota</taxon>
        <taxon>Cyanophyceae</taxon>
        <taxon>Synechococcales</taxon>
        <taxon>Prochlorococcaceae</taxon>
        <taxon>Prochlorococcus</taxon>
    </lineage>
</organism>
<keyword evidence="4 16" id="KW-0479">Metal-binding</keyword>
<feature type="active site" description="Proton donor; for beta-elimination activity" evidence="16">
    <location>
        <position position="60"/>
    </location>
</feature>
<comment type="cofactor">
    <cofactor evidence="16">
        <name>Zn(2+)</name>
        <dbReference type="ChEBI" id="CHEBI:29105"/>
    </cofactor>
    <text evidence="16">Binds 1 zinc ion per subunit.</text>
</comment>
<dbReference type="InterPro" id="IPR020629">
    <property type="entry name" value="FPG_Glyclase"/>
</dbReference>
<dbReference type="InterPro" id="IPR000214">
    <property type="entry name" value="Znf_DNA_glyclase/AP_lyase"/>
</dbReference>
<proteinExistence type="inferred from homology"/>
<dbReference type="SUPFAM" id="SSF81624">
    <property type="entry name" value="N-terminal domain of MutM-like DNA repair proteins"/>
    <property type="match status" value="1"/>
</dbReference>
<dbReference type="InterPro" id="IPR015887">
    <property type="entry name" value="DNA_glyclase_Znf_dom_DNA_BS"/>
</dbReference>
<feature type="binding site" evidence="16">
    <location>
        <position position="173"/>
    </location>
    <ligand>
        <name>DNA</name>
        <dbReference type="ChEBI" id="CHEBI:16991"/>
    </ligand>
</feature>
<dbReference type="FunFam" id="1.10.8.50:FF:000003">
    <property type="entry name" value="Formamidopyrimidine-DNA glycosylase"/>
    <property type="match status" value="1"/>
</dbReference>
<keyword evidence="11 16" id="KW-0456">Lyase</keyword>
<comment type="catalytic activity">
    <reaction evidence="14 16">
        <text>2'-deoxyribonucleotide-(2'-deoxyribose 5'-phosphate)-2'-deoxyribonucleotide-DNA = a 3'-end 2'-deoxyribonucleotide-(2,3-dehydro-2,3-deoxyribose 5'-phosphate)-DNA + a 5'-end 5'-phospho-2'-deoxyribonucleoside-DNA + H(+)</text>
        <dbReference type="Rhea" id="RHEA:66592"/>
        <dbReference type="Rhea" id="RHEA-COMP:13180"/>
        <dbReference type="Rhea" id="RHEA-COMP:16897"/>
        <dbReference type="Rhea" id="RHEA-COMP:17067"/>
        <dbReference type="ChEBI" id="CHEBI:15378"/>
        <dbReference type="ChEBI" id="CHEBI:136412"/>
        <dbReference type="ChEBI" id="CHEBI:157695"/>
        <dbReference type="ChEBI" id="CHEBI:167181"/>
        <dbReference type="EC" id="4.2.99.18"/>
    </reaction>
</comment>
<dbReference type="STRING" id="59926.EV02_0892"/>
<evidence type="ECO:0000313" key="19">
    <source>
        <dbReference type="EMBL" id="KGG08224.1"/>
    </source>
</evidence>
<evidence type="ECO:0000256" key="6">
    <source>
        <dbReference type="ARBA" id="ARBA00022771"/>
    </source>
</evidence>
<dbReference type="GO" id="GO:0140078">
    <property type="term" value="F:class I DNA-(apurinic or apyrimidinic site) endonuclease activity"/>
    <property type="evidence" value="ECO:0007669"/>
    <property type="project" value="UniProtKB-EC"/>
</dbReference>
<dbReference type="NCBIfam" id="NF002211">
    <property type="entry name" value="PRK01103.1"/>
    <property type="match status" value="1"/>
</dbReference>
<dbReference type="Pfam" id="PF06827">
    <property type="entry name" value="zf-FPG_IleRS"/>
    <property type="match status" value="1"/>
</dbReference>
<comment type="similarity">
    <text evidence="2 16">Belongs to the FPG family.</text>
</comment>
<keyword evidence="12 16" id="KW-0511">Multifunctional enzyme</keyword>
<dbReference type="InterPro" id="IPR012319">
    <property type="entry name" value="FPG_cat"/>
</dbReference>
<comment type="function">
    <text evidence="16">Involved in base excision repair of DNA damaged by oxidation or by mutagenic agents. Acts as DNA glycosylase that recognizes and removes damaged bases. Has a preference for oxidized purines, such as 7,8-dihydro-8-oxoguanine (8-oxoG). Has AP (apurinic/apyrimidinic) lyase activity and introduces nicks in the DNA strand. Cleaves the DNA backbone by beta-delta elimination to generate a single-strand break at the site of the removed base with both 3'- and 5'-phosphates.</text>
</comment>
<dbReference type="GO" id="GO:0006284">
    <property type="term" value="P:base-excision repair"/>
    <property type="evidence" value="ECO:0007669"/>
    <property type="project" value="InterPro"/>
</dbReference>
<dbReference type="PANTHER" id="PTHR22993:SF9">
    <property type="entry name" value="FORMAMIDOPYRIMIDINE-DNA GLYCOSYLASE"/>
    <property type="match status" value="1"/>
</dbReference>
<dbReference type="EC" id="3.2.2.23" evidence="16"/>
<feature type="active site" description="Proton donor" evidence="16">
    <location>
        <position position="3"/>
    </location>
</feature>
<dbReference type="NCBIfam" id="TIGR00577">
    <property type="entry name" value="fpg"/>
    <property type="match status" value="1"/>
</dbReference>
<evidence type="ECO:0000256" key="13">
    <source>
        <dbReference type="ARBA" id="ARBA00023295"/>
    </source>
</evidence>
<keyword evidence="9 16" id="KW-0238">DNA-binding</keyword>
<evidence type="ECO:0000256" key="11">
    <source>
        <dbReference type="ARBA" id="ARBA00023239"/>
    </source>
</evidence>
<keyword evidence="10 16" id="KW-0234">DNA repair</keyword>
<feature type="binding site" evidence="16">
    <location>
        <position position="128"/>
    </location>
    <ligand>
        <name>DNA</name>
        <dbReference type="ChEBI" id="CHEBI:16991"/>
    </ligand>
</feature>
<dbReference type="EMBL" id="JNAS01000002">
    <property type="protein sequence ID" value="KGG08224.1"/>
    <property type="molecule type" value="Genomic_DNA"/>
</dbReference>
<evidence type="ECO:0000256" key="1">
    <source>
        <dbReference type="ARBA" id="ARBA00001668"/>
    </source>
</evidence>
<dbReference type="InterPro" id="IPR035937">
    <property type="entry name" value="FPG_N"/>
</dbReference>
<dbReference type="InterPro" id="IPR015886">
    <property type="entry name" value="H2TH_FPG"/>
</dbReference>
<dbReference type="SMART" id="SM01232">
    <property type="entry name" value="H2TH"/>
    <property type="match status" value="1"/>
</dbReference>
<evidence type="ECO:0000256" key="3">
    <source>
        <dbReference type="ARBA" id="ARBA00011245"/>
    </source>
</evidence>
<evidence type="ECO:0000256" key="8">
    <source>
        <dbReference type="ARBA" id="ARBA00022833"/>
    </source>
</evidence>
<dbReference type="InterPro" id="IPR010979">
    <property type="entry name" value="Ribosomal_uS13-like_H2TH"/>
</dbReference>
<evidence type="ECO:0000256" key="4">
    <source>
        <dbReference type="ARBA" id="ARBA00022723"/>
    </source>
</evidence>
<dbReference type="GO" id="GO:0008270">
    <property type="term" value="F:zinc ion binding"/>
    <property type="evidence" value="ECO:0007669"/>
    <property type="project" value="UniProtKB-UniRule"/>
</dbReference>
<protein>
    <recommendedName>
        <fullName evidence="16">Formamidopyrimidine-DNA glycosylase</fullName>
        <shortName evidence="16">Fapy-DNA glycosylase</shortName>
        <ecNumber evidence="16">3.2.2.23</ecNumber>
    </recommendedName>
    <alternativeName>
        <fullName evidence="16">DNA-(apurinic or apyrimidinic site) lyase MutM</fullName>
        <shortName evidence="16">AP lyase MutM</shortName>
        <ecNumber evidence="16">4.2.99.18</ecNumber>
    </alternativeName>
</protein>
<dbReference type="SUPFAM" id="SSF46946">
    <property type="entry name" value="S13-like H2TH domain"/>
    <property type="match status" value="1"/>
</dbReference>
<feature type="binding site" evidence="16">
    <location>
        <position position="109"/>
    </location>
    <ligand>
        <name>DNA</name>
        <dbReference type="ChEBI" id="CHEBI:16991"/>
    </ligand>
</feature>
<dbReference type="eggNOG" id="COG0266">
    <property type="taxonomic scope" value="Bacteria"/>
</dbReference>
<dbReference type="PANTHER" id="PTHR22993">
    <property type="entry name" value="FORMAMIDOPYRIMIDINE-DNA GLYCOSYLASE"/>
    <property type="match status" value="1"/>
</dbReference>
<dbReference type="RefSeq" id="WP_032519590.1">
    <property type="nucleotide sequence ID" value="NZ_CP138981.1"/>
</dbReference>
<evidence type="ECO:0000259" key="17">
    <source>
        <dbReference type="PROSITE" id="PS51066"/>
    </source>
</evidence>
<dbReference type="Gene3D" id="1.10.8.50">
    <property type="match status" value="1"/>
</dbReference>
<dbReference type="HAMAP" id="MF_00103">
    <property type="entry name" value="Fapy_DNA_glycosyl"/>
    <property type="match status" value="1"/>
</dbReference>
<dbReference type="Pfam" id="PF01149">
    <property type="entry name" value="Fapy_DNA_glyco"/>
    <property type="match status" value="1"/>
</dbReference>
<keyword evidence="7 16" id="KW-0378">Hydrolase</keyword>
<evidence type="ECO:0000256" key="5">
    <source>
        <dbReference type="ARBA" id="ARBA00022763"/>
    </source>
</evidence>
<evidence type="ECO:0000256" key="10">
    <source>
        <dbReference type="ARBA" id="ARBA00023204"/>
    </source>
</evidence>
<keyword evidence="13 16" id="KW-0326">Glycosidase</keyword>
<keyword evidence="5 16" id="KW-0227">DNA damage</keyword>
<reference evidence="20" key="1">
    <citation type="journal article" date="2014" name="Sci. Data">
        <title>Genomes of diverse isolates of the marine cyanobacterium Prochlorococcus.</title>
        <authorList>
            <person name="Biller S."/>
            <person name="Berube P."/>
            <person name="Thompson J."/>
            <person name="Kelly L."/>
            <person name="Roggensack S."/>
            <person name="Awad L."/>
            <person name="Roache-Johnson K."/>
            <person name="Ding H."/>
            <person name="Giovannoni S.J."/>
            <person name="Moore L.R."/>
            <person name="Chisholm S.W."/>
        </authorList>
    </citation>
    <scope>NUCLEOTIDE SEQUENCE [LARGE SCALE GENOMIC DNA]</scope>
    <source>
        <strain evidence="20">SB</strain>
    </source>
</reference>
<dbReference type="InterPro" id="IPR010663">
    <property type="entry name" value="Znf_FPG/IleRS"/>
</dbReference>
<evidence type="ECO:0000256" key="12">
    <source>
        <dbReference type="ARBA" id="ARBA00023268"/>
    </source>
</evidence>
<comment type="catalytic activity">
    <reaction evidence="1 16">
        <text>Hydrolysis of DNA containing ring-opened 7-methylguanine residues, releasing 2,6-diamino-4-hydroxy-5-(N-methyl)formamidopyrimidine.</text>
        <dbReference type="EC" id="3.2.2.23"/>
    </reaction>
</comment>
<evidence type="ECO:0000256" key="9">
    <source>
        <dbReference type="ARBA" id="ARBA00023125"/>
    </source>
</evidence>
<evidence type="ECO:0000259" key="18">
    <source>
        <dbReference type="PROSITE" id="PS51068"/>
    </source>
</evidence>
<name>A0A0A2B6K2_PROMR</name>
<evidence type="ECO:0000256" key="16">
    <source>
        <dbReference type="HAMAP-Rule" id="MF_00103"/>
    </source>
</evidence>
<dbReference type="PROSITE" id="PS51066">
    <property type="entry name" value="ZF_FPG_2"/>
    <property type="match status" value="1"/>
</dbReference>
<keyword evidence="8 16" id="KW-0862">Zinc</keyword>
<dbReference type="CDD" id="cd08966">
    <property type="entry name" value="EcFpg-like_N"/>
    <property type="match status" value="1"/>
</dbReference>
<feature type="active site" description="Proton donor; for delta-elimination activity" evidence="16">
    <location>
        <position position="282"/>
    </location>
</feature>
<dbReference type="PROSITE" id="PS51068">
    <property type="entry name" value="FPG_CAT"/>
    <property type="match status" value="1"/>
</dbReference>
<dbReference type="Pfam" id="PF06831">
    <property type="entry name" value="H2TH"/>
    <property type="match status" value="1"/>
</dbReference>
<comment type="subunit">
    <text evidence="3 16">Monomer.</text>
</comment>
<dbReference type="PROSITE" id="PS01242">
    <property type="entry name" value="ZF_FPG_1"/>
    <property type="match status" value="1"/>
</dbReference>
<comment type="function">
    <text evidence="15">Involved in base excision repair of DNA damaged by oxidation or by mutagenic agents. Acts as a DNA glycosylase that recognizes and removes damaged bases. Has a preference for oxidized purines, such as 7,8-dihydro-8-oxoguanine (8-oxoG). Has AP (apurinic/apyrimidinic) lyase activity and introduces nicks in the DNA strand. Cleaves the DNA backbone by beta-delta elimination to generate a single-strand break at the site of the removed base with both 3'- and 5'-phosphates.</text>
</comment>
<evidence type="ECO:0000256" key="7">
    <source>
        <dbReference type="ARBA" id="ARBA00022801"/>
    </source>
</evidence>
<dbReference type="GO" id="GO:0003684">
    <property type="term" value="F:damaged DNA binding"/>
    <property type="evidence" value="ECO:0007669"/>
    <property type="project" value="InterPro"/>
</dbReference>
<dbReference type="GO" id="GO:0034039">
    <property type="term" value="F:8-oxo-7,8-dihydroguanine DNA N-glycosylase activity"/>
    <property type="evidence" value="ECO:0007669"/>
    <property type="project" value="TreeGrafter"/>
</dbReference>
<dbReference type="OrthoDB" id="9800855at2"/>
<feature type="domain" description="Formamidopyrimidine-DNA glycosylase catalytic" evidence="18">
    <location>
        <begin position="2"/>
        <end position="131"/>
    </location>
</feature>